<evidence type="ECO:0000313" key="2">
    <source>
        <dbReference type="Proteomes" id="UP000632766"/>
    </source>
</evidence>
<dbReference type="Proteomes" id="UP000632766">
    <property type="component" value="Unassembled WGS sequence"/>
</dbReference>
<dbReference type="EMBL" id="JAECZC010000017">
    <property type="protein sequence ID" value="MBH8562905.1"/>
    <property type="molecule type" value="Genomic_DNA"/>
</dbReference>
<dbReference type="RefSeq" id="WP_198124805.1">
    <property type="nucleotide sequence ID" value="NZ_JAECZC010000017.1"/>
</dbReference>
<name>A0A8J7HRV3_9NOST</name>
<comment type="caution">
    <text evidence="1">The sequence shown here is derived from an EMBL/GenBank/DDBJ whole genome shotgun (WGS) entry which is preliminary data.</text>
</comment>
<proteinExistence type="predicted"/>
<accession>A0A8J7HRV3</accession>
<reference evidence="1 2" key="1">
    <citation type="journal article" date="2021" name="Int. J. Syst. Evol. Microbiol.">
        <title>Amazonocrinis nigriterrae gen. nov., sp. nov., Atlanticothrix silvestris gen. nov., sp. nov. and Dendronalium phyllosphericum gen. nov., sp. nov., nostocacean cyanobacteria from Brazilian environments.</title>
        <authorList>
            <person name="Alvarenga D.O."/>
            <person name="Andreote A.P.D."/>
            <person name="Branco L.H.Z."/>
            <person name="Delbaje E."/>
            <person name="Cruz R.B."/>
            <person name="Varani A.M."/>
            <person name="Fiore M.F."/>
        </authorList>
    </citation>
    <scope>NUCLEOTIDE SEQUENCE [LARGE SCALE GENOMIC DNA]</scope>
    <source>
        <strain evidence="1 2">CENA67</strain>
    </source>
</reference>
<dbReference type="AlphaFoldDB" id="A0A8J7HRV3"/>
<protein>
    <submittedName>
        <fullName evidence="1">Uncharacterized protein</fullName>
    </submittedName>
</protein>
<sequence length="109" mass="12074">MSSHIKPEIDELFLDVSEQQQEAISGGRSHYSGLSLYNLFFQKTDIETFANSAINVSGSNGSISSIQQTGYRFSQITFGLSLGGRGRGRRSSRRSSLFDMLFNIISLLD</sequence>
<organism evidence="1 2">
    <name type="scientific">Amazonocrinis nigriterrae CENA67</name>
    <dbReference type="NCBI Taxonomy" id="2794033"/>
    <lineage>
        <taxon>Bacteria</taxon>
        <taxon>Bacillati</taxon>
        <taxon>Cyanobacteriota</taxon>
        <taxon>Cyanophyceae</taxon>
        <taxon>Nostocales</taxon>
        <taxon>Nostocaceae</taxon>
        <taxon>Amazonocrinis</taxon>
        <taxon>Amazonocrinis nigriterrae</taxon>
    </lineage>
</organism>
<keyword evidence="2" id="KW-1185">Reference proteome</keyword>
<gene>
    <name evidence="1" type="ORF">I8748_12055</name>
</gene>
<evidence type="ECO:0000313" key="1">
    <source>
        <dbReference type="EMBL" id="MBH8562905.1"/>
    </source>
</evidence>